<dbReference type="Proteomes" id="UP001372338">
    <property type="component" value="Unassembled WGS sequence"/>
</dbReference>
<proteinExistence type="predicted"/>
<dbReference type="InterPro" id="IPR027417">
    <property type="entry name" value="P-loop_NTPase"/>
</dbReference>
<comment type="caution">
    <text evidence="1">The sequence shown here is derived from an EMBL/GenBank/DDBJ whole genome shotgun (WGS) entry which is preliminary data.</text>
</comment>
<evidence type="ECO:0000313" key="1">
    <source>
        <dbReference type="EMBL" id="KAK7288478.1"/>
    </source>
</evidence>
<dbReference type="Gene3D" id="3.40.50.300">
    <property type="entry name" value="P-loop containing nucleotide triphosphate hydrolases"/>
    <property type="match status" value="1"/>
</dbReference>
<protein>
    <submittedName>
        <fullName evidence="1">Uncharacterized protein</fullName>
    </submittedName>
</protein>
<accession>A0AAN9IZ62</accession>
<gene>
    <name evidence="1" type="ORF">RIF29_01938</name>
</gene>
<evidence type="ECO:0000313" key="2">
    <source>
        <dbReference type="Proteomes" id="UP001372338"/>
    </source>
</evidence>
<name>A0AAN9IZ62_CROPI</name>
<organism evidence="1 2">
    <name type="scientific">Crotalaria pallida</name>
    <name type="common">Smooth rattlebox</name>
    <name type="synonym">Crotalaria striata</name>
    <dbReference type="NCBI Taxonomy" id="3830"/>
    <lineage>
        <taxon>Eukaryota</taxon>
        <taxon>Viridiplantae</taxon>
        <taxon>Streptophyta</taxon>
        <taxon>Embryophyta</taxon>
        <taxon>Tracheophyta</taxon>
        <taxon>Spermatophyta</taxon>
        <taxon>Magnoliopsida</taxon>
        <taxon>eudicotyledons</taxon>
        <taxon>Gunneridae</taxon>
        <taxon>Pentapetalae</taxon>
        <taxon>rosids</taxon>
        <taxon>fabids</taxon>
        <taxon>Fabales</taxon>
        <taxon>Fabaceae</taxon>
        <taxon>Papilionoideae</taxon>
        <taxon>50 kb inversion clade</taxon>
        <taxon>genistoids sensu lato</taxon>
        <taxon>core genistoids</taxon>
        <taxon>Crotalarieae</taxon>
        <taxon>Crotalaria</taxon>
    </lineage>
</organism>
<sequence>MNVALSIVFHEWTVKTFMKSCRNLDINVFFYHGTMDPAQCAFVQKQWSKDEINIICATVAFGMEAKEYSFIKEQSGATR</sequence>
<reference evidence="1 2" key="1">
    <citation type="submission" date="2024-01" db="EMBL/GenBank/DDBJ databases">
        <title>The genomes of 5 underutilized Papilionoideae crops provide insights into root nodulation and disease resistanc.</title>
        <authorList>
            <person name="Yuan L."/>
        </authorList>
    </citation>
    <scope>NUCLEOTIDE SEQUENCE [LARGE SCALE GENOMIC DNA]</scope>
    <source>
        <strain evidence="1">ZHUSHIDOU_FW_LH</strain>
        <tissue evidence="1">Leaf</tissue>
    </source>
</reference>
<keyword evidence="2" id="KW-1185">Reference proteome</keyword>
<dbReference type="EMBL" id="JAYWIO010000001">
    <property type="protein sequence ID" value="KAK7288478.1"/>
    <property type="molecule type" value="Genomic_DNA"/>
</dbReference>
<dbReference type="AlphaFoldDB" id="A0AAN9IZ62"/>
<dbReference type="SUPFAM" id="SSF52540">
    <property type="entry name" value="P-loop containing nucleoside triphosphate hydrolases"/>
    <property type="match status" value="1"/>
</dbReference>